<dbReference type="SUPFAM" id="SSF53474">
    <property type="entry name" value="alpha/beta-Hydrolases"/>
    <property type="match status" value="1"/>
</dbReference>
<dbReference type="GO" id="GO:0006508">
    <property type="term" value="P:proteolysis"/>
    <property type="evidence" value="ECO:0007669"/>
    <property type="project" value="UniProtKB-KW"/>
</dbReference>
<evidence type="ECO:0000256" key="4">
    <source>
        <dbReference type="ARBA" id="ARBA00022825"/>
    </source>
</evidence>
<feature type="domain" description="Peptidase S9 prolyl oligopeptidase catalytic" evidence="6">
    <location>
        <begin position="506"/>
        <end position="726"/>
    </location>
</feature>
<accession>A0A367Z2B5</accession>
<comment type="similarity">
    <text evidence="1">Belongs to the peptidase S9A family.</text>
</comment>
<dbReference type="EMBL" id="QOUI01000001">
    <property type="protein sequence ID" value="RCK71371.1"/>
    <property type="molecule type" value="Genomic_DNA"/>
</dbReference>
<dbReference type="RefSeq" id="WP_114125072.1">
    <property type="nucleotide sequence ID" value="NZ_QOUI01000001.1"/>
</dbReference>
<keyword evidence="2" id="KW-0645">Protease</keyword>
<dbReference type="InterPro" id="IPR002470">
    <property type="entry name" value="Peptidase_S9A"/>
</dbReference>
<dbReference type="PANTHER" id="PTHR11757">
    <property type="entry name" value="PROTEASE FAMILY S9A OLIGOPEPTIDASE"/>
    <property type="match status" value="1"/>
</dbReference>
<keyword evidence="9" id="KW-1185">Reference proteome</keyword>
<dbReference type="Gene3D" id="3.40.50.1820">
    <property type="entry name" value="alpha/beta hydrolase"/>
    <property type="match status" value="1"/>
</dbReference>
<reference evidence="8 9" key="1">
    <citation type="submission" date="2018-07" db="EMBL/GenBank/DDBJ databases">
        <title>Desertimonas flava gen. nov. sp. nov.</title>
        <authorList>
            <person name="Liu S."/>
        </authorList>
    </citation>
    <scope>NUCLEOTIDE SEQUENCE [LARGE SCALE GENOMIC DNA]</scope>
    <source>
        <strain evidence="8 9">16Sb5-5</strain>
    </source>
</reference>
<name>A0A367Z2B5_9ACTN</name>
<proteinExistence type="inferred from homology"/>
<dbReference type="PANTHER" id="PTHR11757:SF19">
    <property type="entry name" value="PROLYL ENDOPEPTIDASE-LIKE"/>
    <property type="match status" value="1"/>
</dbReference>
<organism evidence="8 9">
    <name type="scientific">Desertihabitans brevis</name>
    <dbReference type="NCBI Taxonomy" id="2268447"/>
    <lineage>
        <taxon>Bacteria</taxon>
        <taxon>Bacillati</taxon>
        <taxon>Actinomycetota</taxon>
        <taxon>Actinomycetes</taxon>
        <taxon>Propionibacteriales</taxon>
        <taxon>Propionibacteriaceae</taxon>
        <taxon>Desertihabitans</taxon>
    </lineage>
</organism>
<evidence type="ECO:0000256" key="2">
    <source>
        <dbReference type="ARBA" id="ARBA00022670"/>
    </source>
</evidence>
<dbReference type="Pfam" id="PF00326">
    <property type="entry name" value="Peptidase_S9"/>
    <property type="match status" value="1"/>
</dbReference>
<dbReference type="Pfam" id="PF02897">
    <property type="entry name" value="Peptidase_S9_N"/>
    <property type="match status" value="1"/>
</dbReference>
<evidence type="ECO:0000256" key="1">
    <source>
        <dbReference type="ARBA" id="ARBA00005228"/>
    </source>
</evidence>
<feature type="domain" description="Peptidase S9A N-terminal" evidence="7">
    <location>
        <begin position="17"/>
        <end position="439"/>
    </location>
</feature>
<protein>
    <submittedName>
        <fullName evidence="8">S9 family peptidase</fullName>
    </submittedName>
</protein>
<dbReference type="Proteomes" id="UP000252770">
    <property type="component" value="Unassembled WGS sequence"/>
</dbReference>
<dbReference type="SUPFAM" id="SSF50993">
    <property type="entry name" value="Peptidase/esterase 'gauge' domain"/>
    <property type="match status" value="1"/>
</dbReference>
<dbReference type="GO" id="GO:0004252">
    <property type="term" value="F:serine-type endopeptidase activity"/>
    <property type="evidence" value="ECO:0007669"/>
    <property type="project" value="InterPro"/>
</dbReference>
<keyword evidence="3" id="KW-0378">Hydrolase</keyword>
<dbReference type="InterPro" id="IPR023302">
    <property type="entry name" value="Pept_S9A_N"/>
</dbReference>
<evidence type="ECO:0000313" key="9">
    <source>
        <dbReference type="Proteomes" id="UP000252770"/>
    </source>
</evidence>
<dbReference type="AlphaFoldDB" id="A0A367Z2B5"/>
<sequence length="734" mass="80774">MSSPVPSSSPTPPTEPPRAAVRPVRREHHGRVFVDDYEWLRAKDDPATTAHLEAENAWTEQQTASLEGLRQSLFDDIAARTRQTDLSVPTLVRHRVGEEEVSRFWYYSRTVEGREYPLQCRLPVTDPDTPPDPATAGADGFPGEQVVLDGNAEAAGQEFFSLGTFALSPDGRRLLFGTDVTGDERYTLHVVDLETGERLPDVIPDTAAGAVWLGGEHLFYTRADAAWRPHQLFRHRLGEPAEQDVLVLTEEDERFWLGVDTSRDEQWLLVGTGSRLTSEYRLLPVDDPEGTPRLVSPRREGLEYHVEVAGDRLLVVHNLDAPDSELAEAPLTASSPEDWRPVLPHTPGVRIVDVDAYAGHVLVSLRRDGLSGLHVIPRGPDGSLGTGADLTFDEPLYTVANLGDPDYRSTRFRFSFTSLVTPSSVFEADVATGERRLLKRAPVLDHPVHGPYRSEDLVQRRLWATAPDGTRVPISLVHRADVVADGSAPCLLYGYGSYEIPMDPGFSIARLSLLDRGFVYAIAHVRGGGELGRRWYDDGKMLAKKNTFSDFVACAEHLVAEGWTSHDRLAAEGGSAGGLLIGAAVNLAPQVFRAVHAAVPFVDPLTTILDPELPLTVIEWEEWGNPLADPEVYDYMASYAPYENVPGAEEAPEYPAVLATTSLNDTRVHYVEPAKWVARLRAARPARADRPVLLRTEMVAGHGGVSGRYNAWRQTAFEQAWLIDQVTGTGTPGV</sequence>
<evidence type="ECO:0000256" key="3">
    <source>
        <dbReference type="ARBA" id="ARBA00022801"/>
    </source>
</evidence>
<dbReference type="InterPro" id="IPR051543">
    <property type="entry name" value="Serine_Peptidase_S9A"/>
</dbReference>
<evidence type="ECO:0000256" key="5">
    <source>
        <dbReference type="SAM" id="MobiDB-lite"/>
    </source>
</evidence>
<evidence type="ECO:0000259" key="7">
    <source>
        <dbReference type="Pfam" id="PF02897"/>
    </source>
</evidence>
<gene>
    <name evidence="8" type="ORF">DT076_02820</name>
</gene>
<dbReference type="Gene3D" id="2.130.10.120">
    <property type="entry name" value="Prolyl oligopeptidase, N-terminal domain"/>
    <property type="match status" value="1"/>
</dbReference>
<dbReference type="InterPro" id="IPR029058">
    <property type="entry name" value="AB_hydrolase_fold"/>
</dbReference>
<dbReference type="PRINTS" id="PR00862">
    <property type="entry name" value="PROLIGOPTASE"/>
</dbReference>
<dbReference type="InterPro" id="IPR001375">
    <property type="entry name" value="Peptidase_S9_cat"/>
</dbReference>
<comment type="caution">
    <text evidence="8">The sequence shown here is derived from an EMBL/GenBank/DDBJ whole genome shotgun (WGS) entry which is preliminary data.</text>
</comment>
<feature type="compositionally biased region" description="Pro residues" evidence="5">
    <location>
        <begin position="7"/>
        <end position="16"/>
    </location>
</feature>
<keyword evidence="4" id="KW-0720">Serine protease</keyword>
<evidence type="ECO:0000259" key="6">
    <source>
        <dbReference type="Pfam" id="PF00326"/>
    </source>
</evidence>
<feature type="region of interest" description="Disordered" evidence="5">
    <location>
        <begin position="1"/>
        <end position="27"/>
    </location>
</feature>
<evidence type="ECO:0000313" key="8">
    <source>
        <dbReference type="EMBL" id="RCK71371.1"/>
    </source>
</evidence>